<feature type="region of interest" description="Disordered" evidence="1">
    <location>
        <begin position="154"/>
        <end position="178"/>
    </location>
</feature>
<protein>
    <submittedName>
        <fullName evidence="2">Uncharacterized protein</fullName>
    </submittedName>
</protein>
<dbReference type="Proteomes" id="UP000053257">
    <property type="component" value="Unassembled WGS sequence"/>
</dbReference>
<gene>
    <name evidence="2" type="ORF">PHLGIDRAFT_329677</name>
</gene>
<feature type="compositionally biased region" description="Low complexity" evidence="1">
    <location>
        <begin position="60"/>
        <end position="81"/>
    </location>
</feature>
<dbReference type="OrthoDB" id="2797250at2759"/>
<dbReference type="HOGENOM" id="CLU_717941_0_0_1"/>
<feature type="region of interest" description="Disordered" evidence="1">
    <location>
        <begin position="49"/>
        <end position="81"/>
    </location>
</feature>
<dbReference type="AlphaFoldDB" id="A0A0C3SE10"/>
<accession>A0A0C3SE10</accession>
<dbReference type="EMBL" id="KN840440">
    <property type="protein sequence ID" value="KIP12302.1"/>
    <property type="molecule type" value="Genomic_DNA"/>
</dbReference>
<keyword evidence="3" id="KW-1185">Reference proteome</keyword>
<evidence type="ECO:0000313" key="2">
    <source>
        <dbReference type="EMBL" id="KIP12302.1"/>
    </source>
</evidence>
<feature type="compositionally biased region" description="Low complexity" evidence="1">
    <location>
        <begin position="154"/>
        <end position="175"/>
    </location>
</feature>
<dbReference type="STRING" id="745531.A0A0C3SE10"/>
<name>A0A0C3SE10_PHLG1</name>
<proteinExistence type="predicted"/>
<evidence type="ECO:0000256" key="1">
    <source>
        <dbReference type="SAM" id="MobiDB-lite"/>
    </source>
</evidence>
<evidence type="ECO:0000313" key="3">
    <source>
        <dbReference type="Proteomes" id="UP000053257"/>
    </source>
</evidence>
<reference evidence="2 3" key="1">
    <citation type="journal article" date="2014" name="PLoS Genet.">
        <title>Analysis of the Phlebiopsis gigantea genome, transcriptome and secretome provides insight into its pioneer colonization strategies of wood.</title>
        <authorList>
            <person name="Hori C."/>
            <person name="Ishida T."/>
            <person name="Igarashi K."/>
            <person name="Samejima M."/>
            <person name="Suzuki H."/>
            <person name="Master E."/>
            <person name="Ferreira P."/>
            <person name="Ruiz-Duenas F.J."/>
            <person name="Held B."/>
            <person name="Canessa P."/>
            <person name="Larrondo L.F."/>
            <person name="Schmoll M."/>
            <person name="Druzhinina I.S."/>
            <person name="Kubicek C.P."/>
            <person name="Gaskell J.A."/>
            <person name="Kersten P."/>
            <person name="St John F."/>
            <person name="Glasner J."/>
            <person name="Sabat G."/>
            <person name="Splinter BonDurant S."/>
            <person name="Syed K."/>
            <person name="Yadav J."/>
            <person name="Mgbeahuruike A.C."/>
            <person name="Kovalchuk A."/>
            <person name="Asiegbu F.O."/>
            <person name="Lackner G."/>
            <person name="Hoffmeister D."/>
            <person name="Rencoret J."/>
            <person name="Gutierrez A."/>
            <person name="Sun H."/>
            <person name="Lindquist E."/>
            <person name="Barry K."/>
            <person name="Riley R."/>
            <person name="Grigoriev I.V."/>
            <person name="Henrissat B."/>
            <person name="Kues U."/>
            <person name="Berka R.M."/>
            <person name="Martinez A.T."/>
            <person name="Covert S.F."/>
            <person name="Blanchette R.A."/>
            <person name="Cullen D."/>
        </authorList>
    </citation>
    <scope>NUCLEOTIDE SEQUENCE [LARGE SCALE GENOMIC DNA]</scope>
    <source>
        <strain evidence="2 3">11061_1 CR5-6</strain>
    </source>
</reference>
<sequence>MTPSPINATSTDNSTNTLTATPSFATTFSLLTIIPASAINTSLFTLPGGTSAPPSPTDNSTGSTASLSSSEPTSVSNGTLSSTASATESAVASVITDSSNLLPSSTSDYDPVTVTVTDGSLPPDPSAFIIPTNVPSACMAIMASGSFSLTADLPTSTPSVNSSDSPSVVSSTFSTDNSTVLSATTDPLSSLASPTASATDSAASASLTASVSDNFTSSPTSAPALPSAAGAPGLLNFTDPGNATVRKRIAQADLPDVAQAWQDLCLVSGGDIFTTEPCVQLAGVNGINALLASADPCDQQDNADAMIDYANSPGVTNTDDLIANAVAYRQHPRNALNINGIVPSTPYCQRAPRNAELQGIVNAQLPGVNPGIFGGPSVGLVAFGDPSSCPFGTSPDVTTCGCS</sequence>
<organism evidence="2 3">
    <name type="scientific">Phlebiopsis gigantea (strain 11061_1 CR5-6)</name>
    <name type="common">White-rot fungus</name>
    <name type="synonym">Peniophora gigantea</name>
    <dbReference type="NCBI Taxonomy" id="745531"/>
    <lineage>
        <taxon>Eukaryota</taxon>
        <taxon>Fungi</taxon>
        <taxon>Dikarya</taxon>
        <taxon>Basidiomycota</taxon>
        <taxon>Agaricomycotina</taxon>
        <taxon>Agaricomycetes</taxon>
        <taxon>Polyporales</taxon>
        <taxon>Phanerochaetaceae</taxon>
        <taxon>Phlebiopsis</taxon>
    </lineage>
</organism>